<evidence type="ECO:0000313" key="5">
    <source>
        <dbReference type="Proteomes" id="UP001497457"/>
    </source>
</evidence>
<evidence type="ECO:0000313" key="4">
    <source>
        <dbReference type="EMBL" id="CAL4976789.1"/>
    </source>
</evidence>
<dbReference type="AlphaFoldDB" id="A0ABC9ACK4"/>
<organism evidence="4 5">
    <name type="scientific">Urochloa decumbens</name>
    <dbReference type="NCBI Taxonomy" id="240449"/>
    <lineage>
        <taxon>Eukaryota</taxon>
        <taxon>Viridiplantae</taxon>
        <taxon>Streptophyta</taxon>
        <taxon>Embryophyta</taxon>
        <taxon>Tracheophyta</taxon>
        <taxon>Spermatophyta</taxon>
        <taxon>Magnoliopsida</taxon>
        <taxon>Liliopsida</taxon>
        <taxon>Poales</taxon>
        <taxon>Poaceae</taxon>
        <taxon>PACMAD clade</taxon>
        <taxon>Panicoideae</taxon>
        <taxon>Panicodae</taxon>
        <taxon>Paniceae</taxon>
        <taxon>Melinidinae</taxon>
        <taxon>Urochloa</taxon>
    </lineage>
</organism>
<dbReference type="InterPro" id="IPR003165">
    <property type="entry name" value="Piwi"/>
</dbReference>
<reference evidence="4" key="1">
    <citation type="submission" date="2024-10" db="EMBL/GenBank/DDBJ databases">
        <authorList>
            <person name="Ryan C."/>
        </authorList>
    </citation>
    <scope>NUCLEOTIDE SEQUENCE [LARGE SCALE GENOMIC DNA]</scope>
</reference>
<protein>
    <submittedName>
        <fullName evidence="4">Uncharacterized protein</fullName>
    </submittedName>
</protein>
<dbReference type="PROSITE" id="PS50821">
    <property type="entry name" value="PAZ"/>
    <property type="match status" value="1"/>
</dbReference>
<dbReference type="SUPFAM" id="SSF53098">
    <property type="entry name" value="Ribonuclease H-like"/>
    <property type="match status" value="1"/>
</dbReference>
<dbReference type="PANTHER" id="PTHR22891">
    <property type="entry name" value="EUKARYOTIC TRANSLATION INITIATION FACTOR 2C"/>
    <property type="match status" value="1"/>
</dbReference>
<keyword evidence="5" id="KW-1185">Reference proteome</keyword>
<dbReference type="Pfam" id="PF16488">
    <property type="entry name" value="ArgoL2"/>
    <property type="match status" value="1"/>
</dbReference>
<dbReference type="SUPFAM" id="SSF101690">
    <property type="entry name" value="PAZ domain"/>
    <property type="match status" value="1"/>
</dbReference>
<dbReference type="PROSITE" id="PS50822">
    <property type="entry name" value="PIWI"/>
    <property type="match status" value="1"/>
</dbReference>
<dbReference type="InterPro" id="IPR036397">
    <property type="entry name" value="RNaseH_sf"/>
</dbReference>
<dbReference type="InterPro" id="IPR032472">
    <property type="entry name" value="ArgoL2"/>
</dbReference>
<dbReference type="Gene3D" id="2.170.260.10">
    <property type="entry name" value="paz domain"/>
    <property type="match status" value="1"/>
</dbReference>
<dbReference type="CDD" id="cd02846">
    <property type="entry name" value="PAZ_argonaute_like"/>
    <property type="match status" value="1"/>
</dbReference>
<dbReference type="InterPro" id="IPR012337">
    <property type="entry name" value="RNaseH-like_sf"/>
</dbReference>
<dbReference type="InterPro" id="IPR036085">
    <property type="entry name" value="PAZ_dom_sf"/>
</dbReference>
<comment type="similarity">
    <text evidence="1">Belongs to the argonaute family. Ago subfamily.</text>
</comment>
<dbReference type="InterPro" id="IPR032474">
    <property type="entry name" value="Argonaute_N"/>
</dbReference>
<evidence type="ECO:0000259" key="3">
    <source>
        <dbReference type="PROSITE" id="PS50822"/>
    </source>
</evidence>
<proteinExistence type="inferred from homology"/>
<name>A0ABC9ACK4_9POAL</name>
<evidence type="ECO:0000259" key="2">
    <source>
        <dbReference type="PROSITE" id="PS50821"/>
    </source>
</evidence>
<dbReference type="Proteomes" id="UP001497457">
    <property type="component" value="Chromosome 20rd"/>
</dbReference>
<dbReference type="Pfam" id="PF16486">
    <property type="entry name" value="ArgoN"/>
    <property type="match status" value="1"/>
</dbReference>
<dbReference type="Gene3D" id="3.40.50.2300">
    <property type="match status" value="1"/>
</dbReference>
<feature type="domain" description="PAZ" evidence="2">
    <location>
        <begin position="150"/>
        <end position="261"/>
    </location>
</feature>
<dbReference type="InterPro" id="IPR003100">
    <property type="entry name" value="PAZ_dom"/>
</dbReference>
<dbReference type="EMBL" id="OZ075130">
    <property type="protein sequence ID" value="CAL4976789.1"/>
    <property type="molecule type" value="Genomic_DNA"/>
</dbReference>
<dbReference type="Pfam" id="PF02171">
    <property type="entry name" value="Piwi"/>
    <property type="match status" value="1"/>
</dbReference>
<accession>A0ABC9ACK4</accession>
<dbReference type="Gene3D" id="3.30.420.10">
    <property type="entry name" value="Ribonuclease H-like superfamily/Ribonuclease H"/>
    <property type="match status" value="1"/>
</dbReference>
<evidence type="ECO:0000256" key="1">
    <source>
        <dbReference type="ARBA" id="ARBA00008201"/>
    </source>
</evidence>
<dbReference type="SMART" id="SM00950">
    <property type="entry name" value="Piwi"/>
    <property type="match status" value="1"/>
</dbReference>
<gene>
    <name evidence="4" type="ORF">URODEC1_LOCUS53808</name>
</gene>
<sequence length="676" mass="75730">MLTAHLALESSSDKGDLSKPQILPIRRPGFGRNGAPIRLRTNHFKASVDSRDVIFYHYNVILKYEDDKLVIRKGVGRQVIDKLQEIYASDLANMDFFACDGEKNLYTTGALPNVKNVFTVALVDASSAKAPGGDGSPEGGDTKRMKRLMQAKTFKVELSLVEKHPKVPLDAITKFIRGQQSDDYQEGLQILDIILRQHSARQFPLKQRNGNGSDTIEVTVYDYYLKQWGIKLKDSVNFPCLNVGKPERPTYLPIELCNLVSLQRYTKALTVLQRSSLVQNSRQNPSERKLALSSALKLSNYNSDGMLKKCGISIASEFTQVDGRVLEAPKQIDREDAVIEENPRMRLEPAPKRVDDMFAQLKRRFPDHRPAFLLCVLPERKNCSIYGPWKRACLADFGTIMQCLGPPPKKINDQYLTNMLLKINAKLGGLNSLLQMKVNPAIPLVSRVPTMILGMDVSHGSSVCRVPSVVAVVGSLGWPLISRYSARVCTQEPLHEMIDSLFKLEGVVDRGLIKELIEDFSNSLEKKQLPQQIIIFRDGVSEGQFTQVLNDELPHIIEACKFFYDSWSPKLMAIVAQKNHHTRFFRDGNNVANVDAGTVVDKGICHCRNYDFYMCAHTGMIGTTRPTHYHVLYDEIGFTPDDLQALVHSLSYVYQRSTSAVSLVGGSAGAAVRQVR</sequence>
<feature type="domain" description="Piwi" evidence="3">
    <location>
        <begin position="372"/>
        <end position="663"/>
    </location>
</feature>